<dbReference type="PROSITE" id="PS00018">
    <property type="entry name" value="EF_HAND_1"/>
    <property type="match status" value="2"/>
</dbReference>
<dbReference type="InterPro" id="IPR002048">
    <property type="entry name" value="EF_hand_dom"/>
</dbReference>
<dbReference type="RefSeq" id="WP_160617747.1">
    <property type="nucleotide sequence ID" value="NZ_WTYR01000001.1"/>
</dbReference>
<dbReference type="Proteomes" id="UP000429229">
    <property type="component" value="Unassembled WGS sequence"/>
</dbReference>
<keyword evidence="6" id="KW-1185">Reference proteome</keyword>
<name>A0A6I4U5D0_9SPHN</name>
<feature type="chain" id="PRO_5026246123" description="EF-hand domain-containing protein" evidence="3">
    <location>
        <begin position="23"/>
        <end position="159"/>
    </location>
</feature>
<dbReference type="SUPFAM" id="SSF47473">
    <property type="entry name" value="EF-hand"/>
    <property type="match status" value="1"/>
</dbReference>
<dbReference type="GO" id="GO:0005509">
    <property type="term" value="F:calcium ion binding"/>
    <property type="evidence" value="ECO:0007669"/>
    <property type="project" value="InterPro"/>
</dbReference>
<evidence type="ECO:0000259" key="4">
    <source>
        <dbReference type="PROSITE" id="PS50222"/>
    </source>
</evidence>
<evidence type="ECO:0000256" key="2">
    <source>
        <dbReference type="ARBA" id="ARBA00022737"/>
    </source>
</evidence>
<dbReference type="Pfam" id="PF13202">
    <property type="entry name" value="EF-hand_5"/>
    <property type="match status" value="4"/>
</dbReference>
<evidence type="ECO:0000313" key="5">
    <source>
        <dbReference type="EMBL" id="MXP11190.1"/>
    </source>
</evidence>
<reference evidence="5 6" key="1">
    <citation type="submission" date="2019-12" db="EMBL/GenBank/DDBJ databases">
        <title>Genomic-based taxomic classification of the family Erythrobacteraceae.</title>
        <authorList>
            <person name="Xu L."/>
        </authorList>
    </citation>
    <scope>NUCLEOTIDE SEQUENCE [LARGE SCALE GENOMIC DNA]</scope>
    <source>
        <strain evidence="5 6">LMG 29519</strain>
    </source>
</reference>
<dbReference type="InterPro" id="IPR018247">
    <property type="entry name" value="EF_Hand_1_Ca_BS"/>
</dbReference>
<evidence type="ECO:0000313" key="6">
    <source>
        <dbReference type="Proteomes" id="UP000429229"/>
    </source>
</evidence>
<dbReference type="AlphaFoldDB" id="A0A6I4U5D0"/>
<proteinExistence type="predicted"/>
<accession>A0A6I4U5D0</accession>
<feature type="signal peptide" evidence="3">
    <location>
        <begin position="1"/>
        <end position="22"/>
    </location>
</feature>
<dbReference type="PANTHER" id="PTHR10827:SF98">
    <property type="entry name" value="45 KDA CALCIUM-BINDING PROTEIN"/>
    <property type="match status" value="1"/>
</dbReference>
<keyword evidence="2" id="KW-0677">Repeat</keyword>
<dbReference type="EMBL" id="WTYR01000001">
    <property type="protein sequence ID" value="MXP11190.1"/>
    <property type="molecule type" value="Genomic_DNA"/>
</dbReference>
<dbReference type="PANTHER" id="PTHR10827">
    <property type="entry name" value="RETICULOCALBIN"/>
    <property type="match status" value="1"/>
</dbReference>
<evidence type="ECO:0000256" key="1">
    <source>
        <dbReference type="ARBA" id="ARBA00022723"/>
    </source>
</evidence>
<keyword evidence="1" id="KW-0479">Metal-binding</keyword>
<protein>
    <recommendedName>
        <fullName evidence="4">EF-hand domain-containing protein</fullName>
    </recommendedName>
</protein>
<dbReference type="InterPro" id="IPR011992">
    <property type="entry name" value="EF-hand-dom_pair"/>
</dbReference>
<gene>
    <name evidence="5" type="ORF">GRI68_13460</name>
</gene>
<feature type="domain" description="EF-hand" evidence="4">
    <location>
        <begin position="69"/>
        <end position="104"/>
    </location>
</feature>
<sequence length="159" mass="16988">MSYRFAFAALALGAVAWSPAAAQDGGEPISRASFITTMDANFAALDGNGDGQVTAQEAMEAQRRATYDEALRQNQQIFGQLDRDGNGMLTAQEFAGLVNPQSIPADPAPLLQQFDVNGDGTITLVEYRTRTQANFDAIDTDRDGVVTPMEMQAAGIVPK</sequence>
<dbReference type="PROSITE" id="PS50222">
    <property type="entry name" value="EF_HAND_2"/>
    <property type="match status" value="1"/>
</dbReference>
<dbReference type="Gene3D" id="1.10.238.10">
    <property type="entry name" value="EF-hand"/>
    <property type="match status" value="2"/>
</dbReference>
<keyword evidence="3" id="KW-0732">Signal</keyword>
<dbReference type="OrthoDB" id="113323at2"/>
<comment type="caution">
    <text evidence="5">The sequence shown here is derived from an EMBL/GenBank/DDBJ whole genome shotgun (WGS) entry which is preliminary data.</text>
</comment>
<dbReference type="SMART" id="SM00054">
    <property type="entry name" value="EFh"/>
    <property type="match status" value="3"/>
</dbReference>
<evidence type="ECO:0000256" key="3">
    <source>
        <dbReference type="SAM" id="SignalP"/>
    </source>
</evidence>
<organism evidence="5 6">
    <name type="scientific">Alteriqipengyuania halimionae</name>
    <dbReference type="NCBI Taxonomy" id="1926630"/>
    <lineage>
        <taxon>Bacteria</taxon>
        <taxon>Pseudomonadati</taxon>
        <taxon>Pseudomonadota</taxon>
        <taxon>Alphaproteobacteria</taxon>
        <taxon>Sphingomonadales</taxon>
        <taxon>Erythrobacteraceae</taxon>
        <taxon>Alteriqipengyuania</taxon>
    </lineage>
</organism>